<protein>
    <submittedName>
        <fullName evidence="3">Uncharacterized protein</fullName>
    </submittedName>
</protein>
<comment type="similarity">
    <text evidence="1">Belongs to the plant acyltransferase family.</text>
</comment>
<proteinExistence type="inferred from homology"/>
<keyword evidence="2" id="KW-0808">Transferase</keyword>
<dbReference type="PANTHER" id="PTHR31642:SF310">
    <property type="entry name" value="FATTY ALCOHOL:CAFFEOYL-COA ACYLTRANSFERASE"/>
    <property type="match status" value="1"/>
</dbReference>
<dbReference type="InterPro" id="IPR050317">
    <property type="entry name" value="Plant_Fungal_Acyltransferase"/>
</dbReference>
<evidence type="ECO:0000313" key="3">
    <source>
        <dbReference type="EMBL" id="KAI3850703.1"/>
    </source>
</evidence>
<dbReference type="Proteomes" id="UP001202328">
    <property type="component" value="Unassembled WGS sequence"/>
</dbReference>
<dbReference type="EMBL" id="JAJJMB010015994">
    <property type="protein sequence ID" value="KAI3850703.1"/>
    <property type="molecule type" value="Genomic_DNA"/>
</dbReference>
<evidence type="ECO:0000256" key="2">
    <source>
        <dbReference type="ARBA" id="ARBA00022679"/>
    </source>
</evidence>
<name>A0AAD4S0G2_9MAGN</name>
<dbReference type="Gene3D" id="3.30.559.10">
    <property type="entry name" value="Chloramphenicol acetyltransferase-like domain"/>
    <property type="match status" value="2"/>
</dbReference>
<dbReference type="InterPro" id="IPR023213">
    <property type="entry name" value="CAT-like_dom_sf"/>
</dbReference>
<evidence type="ECO:0000256" key="1">
    <source>
        <dbReference type="ARBA" id="ARBA00009861"/>
    </source>
</evidence>
<sequence length="435" mass="49129">MEETSNSTTSGNGLIVNLNIMIEGEPTWVFPAEKTPEGEYFLSNLDGGPFMIHTIYCFNNTFNSELDAAKAIKEGLAKVLVYYYPLAGRVGMTEKNRFIINCTGEGALFVEAKADCKLEDINDLMKPDSVGLEKLVYDINGVQNPPLLVSQVTKFKCGGFCLGFSVDHTIVDGICAMEFVNSWGEVTRGLPISNPPFLDRTLLKARVPPNVRFAHAFEQIIDMSDTMALLEEEMHVKKSFIFRMEKLEQLKKIALEDEVLKKCTTFETLTAFMWRAQTRSLRLHPDQQVRVLFTVDGRSKLDPPLPKGFFGNAAMLMSCQSSVREILDNPLSSTIQKIQEKIKMVTDDYIRSSIDYFEEHHERKPLTYTIILNAWSRLEFHSADFGWGGPIYSGPLHVANNMVLFLPHGKERRDISLFLGLPASAMKIFEELIDI</sequence>
<reference evidence="3" key="1">
    <citation type="submission" date="2022-04" db="EMBL/GenBank/DDBJ databases">
        <title>A functionally conserved STORR gene fusion in Papaver species that diverged 16.8 million years ago.</title>
        <authorList>
            <person name="Catania T."/>
        </authorList>
    </citation>
    <scope>NUCLEOTIDE SEQUENCE</scope>
    <source>
        <strain evidence="3">S-188037</strain>
    </source>
</reference>
<dbReference type="GO" id="GO:0016747">
    <property type="term" value="F:acyltransferase activity, transferring groups other than amino-acyl groups"/>
    <property type="evidence" value="ECO:0007669"/>
    <property type="project" value="TreeGrafter"/>
</dbReference>
<evidence type="ECO:0000313" key="4">
    <source>
        <dbReference type="Proteomes" id="UP001202328"/>
    </source>
</evidence>
<gene>
    <name evidence="3" type="ORF">MKW98_030763</name>
</gene>
<dbReference type="Pfam" id="PF02458">
    <property type="entry name" value="Transferase"/>
    <property type="match status" value="1"/>
</dbReference>
<organism evidence="3 4">
    <name type="scientific">Papaver atlanticum</name>
    <dbReference type="NCBI Taxonomy" id="357466"/>
    <lineage>
        <taxon>Eukaryota</taxon>
        <taxon>Viridiplantae</taxon>
        <taxon>Streptophyta</taxon>
        <taxon>Embryophyta</taxon>
        <taxon>Tracheophyta</taxon>
        <taxon>Spermatophyta</taxon>
        <taxon>Magnoliopsida</taxon>
        <taxon>Ranunculales</taxon>
        <taxon>Papaveraceae</taxon>
        <taxon>Papaveroideae</taxon>
        <taxon>Papaver</taxon>
    </lineage>
</organism>
<dbReference type="PANTHER" id="PTHR31642">
    <property type="entry name" value="TRICHOTHECENE 3-O-ACETYLTRANSFERASE"/>
    <property type="match status" value="1"/>
</dbReference>
<accession>A0AAD4S0G2</accession>
<comment type="caution">
    <text evidence="3">The sequence shown here is derived from an EMBL/GenBank/DDBJ whole genome shotgun (WGS) entry which is preliminary data.</text>
</comment>
<keyword evidence="4" id="KW-1185">Reference proteome</keyword>
<dbReference type="AlphaFoldDB" id="A0AAD4S0G2"/>